<dbReference type="GO" id="GO:0016236">
    <property type="term" value="P:macroautophagy"/>
    <property type="evidence" value="ECO:0007669"/>
    <property type="project" value="TreeGrafter"/>
</dbReference>
<keyword evidence="4 6" id="KW-0472">Membrane</keyword>
<feature type="transmembrane region" description="Helical" evidence="6">
    <location>
        <begin position="152"/>
        <end position="173"/>
    </location>
</feature>
<dbReference type="GO" id="GO:0005741">
    <property type="term" value="C:mitochondrial outer membrane"/>
    <property type="evidence" value="ECO:0007669"/>
    <property type="project" value="TreeGrafter"/>
</dbReference>
<keyword evidence="8" id="KW-1185">Reference proteome</keyword>
<dbReference type="OrthoDB" id="5336366at2759"/>
<dbReference type="VEuPathDB" id="FungiDB:DFL_006441"/>
<evidence type="ECO:0000256" key="3">
    <source>
        <dbReference type="ARBA" id="ARBA00022989"/>
    </source>
</evidence>
<dbReference type="AlphaFoldDB" id="A0A437A118"/>
<feature type="transmembrane region" description="Helical" evidence="6">
    <location>
        <begin position="62"/>
        <end position="87"/>
    </location>
</feature>
<comment type="subcellular location">
    <subcellularLocation>
        <location evidence="1">Membrane</location>
        <topology evidence="1">Multi-pass membrane protein</topology>
    </subcellularLocation>
</comment>
<dbReference type="GO" id="GO:0000422">
    <property type="term" value="P:autophagy of mitochondrion"/>
    <property type="evidence" value="ECO:0007669"/>
    <property type="project" value="TreeGrafter"/>
</dbReference>
<protein>
    <submittedName>
        <fullName evidence="7">Uncharacterized protein</fullName>
    </submittedName>
</protein>
<evidence type="ECO:0000256" key="4">
    <source>
        <dbReference type="ARBA" id="ARBA00023136"/>
    </source>
</evidence>
<evidence type="ECO:0000313" key="8">
    <source>
        <dbReference type="Proteomes" id="UP000283090"/>
    </source>
</evidence>
<accession>A0A437A118</accession>
<proteinExistence type="inferred from homology"/>
<comment type="caution">
    <text evidence="7">The sequence shown here is derived from an EMBL/GenBank/DDBJ whole genome shotgun (WGS) entry which is preliminary data.</text>
</comment>
<name>A0A437A118_ARTFL</name>
<organism evidence="7 8">
    <name type="scientific">Arthrobotrys flagrans</name>
    <name type="common">Nematode-trapping fungus</name>
    <name type="synonym">Trichothecium flagrans</name>
    <dbReference type="NCBI Taxonomy" id="97331"/>
    <lineage>
        <taxon>Eukaryota</taxon>
        <taxon>Fungi</taxon>
        <taxon>Dikarya</taxon>
        <taxon>Ascomycota</taxon>
        <taxon>Pezizomycotina</taxon>
        <taxon>Orbiliomycetes</taxon>
        <taxon>Orbiliales</taxon>
        <taxon>Orbiliaceae</taxon>
        <taxon>Arthrobotrys</taxon>
    </lineage>
</organism>
<dbReference type="PANTHER" id="PTHR37278">
    <property type="entry name" value="AUTOPHAGY-RELATED PROTEIN 33-RELATED"/>
    <property type="match status" value="1"/>
</dbReference>
<reference evidence="7 8" key="1">
    <citation type="submission" date="2019-01" db="EMBL/GenBank/DDBJ databases">
        <title>Intercellular communication is required for trap formation in the nematode-trapping fungus Duddingtonia flagrans.</title>
        <authorList>
            <person name="Youssar L."/>
            <person name="Wernet V."/>
            <person name="Hensel N."/>
            <person name="Hildebrandt H.-G."/>
            <person name="Fischer R."/>
        </authorList>
    </citation>
    <scope>NUCLEOTIDE SEQUENCE [LARGE SCALE GENOMIC DNA]</scope>
    <source>
        <strain evidence="7 8">CBS H-5679</strain>
    </source>
</reference>
<dbReference type="EMBL" id="SAEB01000007">
    <property type="protein sequence ID" value="RVD84713.1"/>
    <property type="molecule type" value="Genomic_DNA"/>
</dbReference>
<dbReference type="GeneID" id="93588752"/>
<sequence length="176" mass="18954">MSLPAYTAATIIPSMCRPVVAATKFIGVGSLGLLTGVSFGASFASIKSLLTLPSAPAAHRSFTHLTTTLTTLTTPLTYLTTFSLLTAYLFSPSHQKHPYLLFTAVLPVLSSGYAKFVLLPKERRMEKLIEENGERGVNGEELRDGMVEWERAYWGVVVGRGVGFLMAVVGIWGDGA</sequence>
<keyword evidence="3 6" id="KW-1133">Transmembrane helix</keyword>
<dbReference type="Proteomes" id="UP000283090">
    <property type="component" value="Unassembled WGS sequence"/>
</dbReference>
<feature type="transmembrane region" description="Helical" evidence="6">
    <location>
        <begin position="31"/>
        <end position="50"/>
    </location>
</feature>
<dbReference type="InterPro" id="IPR051668">
    <property type="entry name" value="ATG33"/>
</dbReference>
<evidence type="ECO:0000256" key="2">
    <source>
        <dbReference type="ARBA" id="ARBA00022692"/>
    </source>
</evidence>
<dbReference type="PANTHER" id="PTHR37278:SF1">
    <property type="entry name" value="AUTOPHAGY-RELATED PROTEIN 33-RELATED"/>
    <property type="match status" value="1"/>
</dbReference>
<evidence type="ECO:0000313" key="7">
    <source>
        <dbReference type="EMBL" id="RVD84713.1"/>
    </source>
</evidence>
<keyword evidence="2 6" id="KW-0812">Transmembrane</keyword>
<evidence type="ECO:0000256" key="5">
    <source>
        <dbReference type="ARBA" id="ARBA00038013"/>
    </source>
</evidence>
<evidence type="ECO:0000256" key="1">
    <source>
        <dbReference type="ARBA" id="ARBA00004141"/>
    </source>
</evidence>
<dbReference type="RefSeq" id="XP_067490257.1">
    <property type="nucleotide sequence ID" value="XM_067635871.1"/>
</dbReference>
<gene>
    <name evidence="7" type="ORF">DFL_006441</name>
</gene>
<evidence type="ECO:0000256" key="6">
    <source>
        <dbReference type="SAM" id="Phobius"/>
    </source>
</evidence>
<feature type="transmembrane region" description="Helical" evidence="6">
    <location>
        <begin position="99"/>
        <end position="118"/>
    </location>
</feature>
<comment type="similarity">
    <text evidence="5">Belongs to the ATG33 family.</text>
</comment>